<dbReference type="PANTHER" id="PTHR37079:SF4">
    <property type="entry name" value="SERINE_THREONINE-PROTEIN KINASE ATM"/>
    <property type="match status" value="1"/>
</dbReference>
<keyword evidence="1" id="KW-0808">Transferase</keyword>
<keyword evidence="1" id="KW-0418">Kinase</keyword>
<reference evidence="1 2" key="1">
    <citation type="submission" date="2019-07" db="EMBL/GenBank/DDBJ databases">
        <title>De Novo Assembly of kiwifruit Actinidia rufa.</title>
        <authorList>
            <person name="Sugita-Konishi S."/>
            <person name="Sato K."/>
            <person name="Mori E."/>
            <person name="Abe Y."/>
            <person name="Kisaki G."/>
            <person name="Hamano K."/>
            <person name="Suezawa K."/>
            <person name="Otani M."/>
            <person name="Fukuda T."/>
            <person name="Manabe T."/>
            <person name="Gomi K."/>
            <person name="Tabuchi M."/>
            <person name="Akimitsu K."/>
            <person name="Kataoka I."/>
        </authorList>
    </citation>
    <scope>NUCLEOTIDE SEQUENCE [LARGE SCALE GENOMIC DNA]</scope>
    <source>
        <strain evidence="2">cv. Fuchu</strain>
    </source>
</reference>
<dbReference type="InterPro" id="IPR038980">
    <property type="entry name" value="ATM_plant"/>
</dbReference>
<evidence type="ECO:0000313" key="1">
    <source>
        <dbReference type="EMBL" id="GFZ03748.1"/>
    </source>
</evidence>
<dbReference type="GO" id="GO:0006974">
    <property type="term" value="P:DNA damage response"/>
    <property type="evidence" value="ECO:0007669"/>
    <property type="project" value="InterPro"/>
</dbReference>
<evidence type="ECO:0000313" key="2">
    <source>
        <dbReference type="Proteomes" id="UP000585474"/>
    </source>
</evidence>
<comment type="caution">
    <text evidence="1">The sequence shown here is derived from an EMBL/GenBank/DDBJ whole genome shotgun (WGS) entry which is preliminary data.</text>
</comment>
<keyword evidence="2" id="KW-1185">Reference proteome</keyword>
<organism evidence="1 2">
    <name type="scientific">Actinidia rufa</name>
    <dbReference type="NCBI Taxonomy" id="165716"/>
    <lineage>
        <taxon>Eukaryota</taxon>
        <taxon>Viridiplantae</taxon>
        <taxon>Streptophyta</taxon>
        <taxon>Embryophyta</taxon>
        <taxon>Tracheophyta</taxon>
        <taxon>Spermatophyta</taxon>
        <taxon>Magnoliopsida</taxon>
        <taxon>eudicotyledons</taxon>
        <taxon>Gunneridae</taxon>
        <taxon>Pentapetalae</taxon>
        <taxon>asterids</taxon>
        <taxon>Ericales</taxon>
        <taxon>Actinidiaceae</taxon>
        <taxon>Actinidia</taxon>
    </lineage>
</organism>
<dbReference type="AlphaFoldDB" id="A0A7J0G0M6"/>
<proteinExistence type="predicted"/>
<dbReference type="PANTHER" id="PTHR37079">
    <property type="entry name" value="SERINE/THREONINE-PROTEIN KINASE ATM"/>
    <property type="match status" value="1"/>
</dbReference>
<dbReference type="OrthoDB" id="381190at2759"/>
<dbReference type="Pfam" id="PF25360">
    <property type="entry name" value="TPR_ATM"/>
    <property type="match status" value="1"/>
</dbReference>
<dbReference type="EMBL" id="BJWL01000016">
    <property type="protein sequence ID" value="GFZ03748.1"/>
    <property type="molecule type" value="Genomic_DNA"/>
</dbReference>
<name>A0A7J0G0M6_9ERIC</name>
<dbReference type="InterPro" id="IPR057445">
    <property type="entry name" value="ATM_TPR"/>
</dbReference>
<accession>A0A7J0G0M6</accession>
<protein>
    <submittedName>
        <fullName evidence="1">Serine/threonine-kinase ATM-like protein</fullName>
    </submittedName>
</protein>
<sequence>MAPPFQPRLLSVGNEVGEVTGASEVEHPWGLRACLSRADSNFGARLVVSLKGKVVTAKEVLAAGPQPRPTMETIIITLAHLALFSEKIELEAVFMMCVISGIDPCQRELVIAALDNLSGQLKYTSRLKYLEELMGSILFCWVDCGVSLVSLVEIRDLFVSNMEPSHFMQYCCHWLLPALVLHRETSNLNWVAKVGI</sequence>
<dbReference type="Proteomes" id="UP000585474">
    <property type="component" value="Unassembled WGS sequence"/>
</dbReference>
<dbReference type="GO" id="GO:0004674">
    <property type="term" value="F:protein serine/threonine kinase activity"/>
    <property type="evidence" value="ECO:0007669"/>
    <property type="project" value="InterPro"/>
</dbReference>
<gene>
    <name evidence="1" type="ORF">Acr_16g0003720</name>
</gene>